<dbReference type="OrthoDB" id="414730at2759"/>
<evidence type="ECO:0000313" key="1">
    <source>
        <dbReference type="EMBL" id="GBP43500.1"/>
    </source>
</evidence>
<comment type="caution">
    <text evidence="1">The sequence shown here is derived from an EMBL/GenBank/DDBJ whole genome shotgun (WGS) entry which is preliminary data.</text>
</comment>
<organism evidence="1 2">
    <name type="scientific">Eumeta variegata</name>
    <name type="common">Bagworm moth</name>
    <name type="synonym">Eumeta japonica</name>
    <dbReference type="NCBI Taxonomy" id="151549"/>
    <lineage>
        <taxon>Eukaryota</taxon>
        <taxon>Metazoa</taxon>
        <taxon>Ecdysozoa</taxon>
        <taxon>Arthropoda</taxon>
        <taxon>Hexapoda</taxon>
        <taxon>Insecta</taxon>
        <taxon>Pterygota</taxon>
        <taxon>Neoptera</taxon>
        <taxon>Endopterygota</taxon>
        <taxon>Lepidoptera</taxon>
        <taxon>Glossata</taxon>
        <taxon>Ditrysia</taxon>
        <taxon>Tineoidea</taxon>
        <taxon>Psychidae</taxon>
        <taxon>Oiketicinae</taxon>
        <taxon>Eumeta</taxon>
    </lineage>
</organism>
<dbReference type="Proteomes" id="UP000299102">
    <property type="component" value="Unassembled WGS sequence"/>
</dbReference>
<dbReference type="EMBL" id="BGZK01000437">
    <property type="protein sequence ID" value="GBP43500.1"/>
    <property type="molecule type" value="Genomic_DNA"/>
</dbReference>
<keyword evidence="2" id="KW-1185">Reference proteome</keyword>
<protein>
    <submittedName>
        <fullName evidence="1">Uncharacterized protein</fullName>
    </submittedName>
</protein>
<accession>A0A4C1VY10</accession>
<reference evidence="1 2" key="1">
    <citation type="journal article" date="2019" name="Commun. Biol.">
        <title>The bagworm genome reveals a unique fibroin gene that provides high tensile strength.</title>
        <authorList>
            <person name="Kono N."/>
            <person name="Nakamura H."/>
            <person name="Ohtoshi R."/>
            <person name="Tomita M."/>
            <person name="Numata K."/>
            <person name="Arakawa K."/>
        </authorList>
    </citation>
    <scope>NUCLEOTIDE SEQUENCE [LARGE SCALE GENOMIC DNA]</scope>
</reference>
<sequence length="111" mass="11804">MELVSRALDLLASYLTNRIQKINVDNMRSSGSVARIGVLQGSIFGPDSDTAHIRSPTLDSDFDTDPNSDFSSRLDSHFNPACSISTLASCSISIASDIDSPFACDVGYAIG</sequence>
<name>A0A4C1VY10_EUMVA</name>
<evidence type="ECO:0000313" key="2">
    <source>
        <dbReference type="Proteomes" id="UP000299102"/>
    </source>
</evidence>
<gene>
    <name evidence="1" type="ORF">EVAR_30457_1</name>
</gene>
<dbReference type="AlphaFoldDB" id="A0A4C1VY10"/>
<proteinExistence type="predicted"/>